<reference evidence="1" key="1">
    <citation type="submission" date="2020-01" db="EMBL/GenBank/DDBJ databases">
        <authorList>
            <person name="Meier V. D."/>
            <person name="Meier V D."/>
        </authorList>
    </citation>
    <scope>NUCLEOTIDE SEQUENCE</scope>
    <source>
        <strain evidence="1">HLG_WM_MAG_03</strain>
    </source>
</reference>
<accession>A0A6S6T9Y8</accession>
<evidence type="ECO:0000313" key="1">
    <source>
        <dbReference type="EMBL" id="CAA6815854.1"/>
    </source>
</evidence>
<proteinExistence type="predicted"/>
<dbReference type="AlphaFoldDB" id="A0A6S6T9Y8"/>
<protein>
    <submittedName>
        <fullName evidence="1">Uncharacterized protein</fullName>
    </submittedName>
</protein>
<organism evidence="1">
    <name type="scientific">uncultured Sulfurovum sp</name>
    <dbReference type="NCBI Taxonomy" id="269237"/>
    <lineage>
        <taxon>Bacteria</taxon>
        <taxon>Pseudomonadati</taxon>
        <taxon>Campylobacterota</taxon>
        <taxon>Epsilonproteobacteria</taxon>
        <taxon>Campylobacterales</taxon>
        <taxon>Sulfurovaceae</taxon>
        <taxon>Sulfurovum</taxon>
        <taxon>environmental samples</taxon>
    </lineage>
</organism>
<sequence length="111" mass="12962">MGVNRYKKHLVVFVEDKPYSDILNGVQLVHDINIDVKNPCGGWSKVFDQFKKNQKILDQFKDAYILLLIDFDDKKGDTQSSFEARKNKFNQLIEDKYKVVHLKLVDKSSKV</sequence>
<gene>
    <name evidence="1" type="ORF">HELGO_WM47104</name>
</gene>
<dbReference type="EMBL" id="CACVAR010000258">
    <property type="protein sequence ID" value="CAA6815854.1"/>
    <property type="molecule type" value="Genomic_DNA"/>
</dbReference>
<name>A0A6S6T9Y8_9BACT</name>